<dbReference type="PANTHER" id="PTHR43546">
    <property type="entry name" value="UPF0173 METAL-DEPENDENT HYDROLASE MJ1163-RELATED"/>
    <property type="match status" value="1"/>
</dbReference>
<sequence length="281" mass="30140">MHVRNAAIATALAATVGTAAAQTVNFQQIRNATIKVEYAGTTFLVDPMLAPRGAWPGFEGTVNSHLRNPLVDLPVPLADVLKADAVIVTHTHLDHWDDAARQALPKTMPVFAQNDEDAAGIRKDGFTDVRVLGEDTMFNGIRLAKTGGRHGTDAMMATALGKRLGTVSGIVFRRAGFKTTYIAGDTTWTADVEQAITAYRPDIIVLNTGYARIQGVEGSIIMGKEDLVRAARLAPAARVVGIHMEAVNHATQTRRELRDFAAGNGIGARVLVPEDGEKFGY</sequence>
<dbReference type="Pfam" id="PF12706">
    <property type="entry name" value="Lactamase_B_2"/>
    <property type="match status" value="1"/>
</dbReference>
<keyword evidence="1 4" id="KW-0378">Hydrolase</keyword>
<dbReference type="InterPro" id="IPR001279">
    <property type="entry name" value="Metallo-B-lactamas"/>
</dbReference>
<gene>
    <name evidence="4" type="ORF">GJV26_23560</name>
</gene>
<keyword evidence="5" id="KW-1185">Reference proteome</keyword>
<reference evidence="4 5" key="1">
    <citation type="submission" date="2019-11" db="EMBL/GenBank/DDBJ databases">
        <title>Draft Genome Sequences of Six Type Strains of the Genus Massilia.</title>
        <authorList>
            <person name="Miess H."/>
            <person name="Frediansyah A."/>
            <person name="Goeker M."/>
            <person name="Gross H."/>
        </authorList>
    </citation>
    <scope>NUCLEOTIDE SEQUENCE [LARGE SCALE GENOMIC DNA]</scope>
    <source>
        <strain evidence="4 5">DSM 17513</strain>
    </source>
</reference>
<dbReference type="EMBL" id="WNWM01000002">
    <property type="protein sequence ID" value="MUI15408.1"/>
    <property type="molecule type" value="Genomic_DNA"/>
</dbReference>
<dbReference type="InterPro" id="IPR036866">
    <property type="entry name" value="RibonucZ/Hydroxyglut_hydro"/>
</dbReference>
<dbReference type="RefSeq" id="WP_155711105.1">
    <property type="nucleotide sequence ID" value="NZ_WNWM01000002.1"/>
</dbReference>
<evidence type="ECO:0000256" key="1">
    <source>
        <dbReference type="ARBA" id="ARBA00022801"/>
    </source>
</evidence>
<dbReference type="OrthoDB" id="9803916at2"/>
<dbReference type="Gene3D" id="3.60.15.10">
    <property type="entry name" value="Ribonuclease Z/Hydroxyacylglutathione hydrolase-like"/>
    <property type="match status" value="1"/>
</dbReference>
<evidence type="ECO:0000313" key="5">
    <source>
        <dbReference type="Proteomes" id="UP000431684"/>
    </source>
</evidence>
<protein>
    <submittedName>
        <fullName evidence="4">MBL fold metallo-hydrolase</fullName>
    </submittedName>
</protein>
<keyword evidence="2" id="KW-0732">Signal</keyword>
<dbReference type="GO" id="GO:0016787">
    <property type="term" value="F:hydrolase activity"/>
    <property type="evidence" value="ECO:0007669"/>
    <property type="project" value="UniProtKB-KW"/>
</dbReference>
<dbReference type="SUPFAM" id="SSF56281">
    <property type="entry name" value="Metallo-hydrolase/oxidoreductase"/>
    <property type="match status" value="1"/>
</dbReference>
<feature type="chain" id="PRO_5026242897" evidence="2">
    <location>
        <begin position="22"/>
        <end position="281"/>
    </location>
</feature>
<feature type="domain" description="Metallo-beta-lactamase" evidence="3">
    <location>
        <begin position="42"/>
        <end position="244"/>
    </location>
</feature>
<name>A0A6I3XSG2_9BURK</name>
<evidence type="ECO:0000256" key="2">
    <source>
        <dbReference type="SAM" id="SignalP"/>
    </source>
</evidence>
<dbReference type="AlphaFoldDB" id="A0A6I3XSG2"/>
<dbReference type="PANTHER" id="PTHR43546:SF9">
    <property type="entry name" value="L-ASCORBATE-6-PHOSPHATE LACTONASE ULAG-RELATED"/>
    <property type="match status" value="1"/>
</dbReference>
<evidence type="ECO:0000313" key="4">
    <source>
        <dbReference type="EMBL" id="MUI15408.1"/>
    </source>
</evidence>
<comment type="caution">
    <text evidence="4">The sequence shown here is derived from an EMBL/GenBank/DDBJ whole genome shotgun (WGS) entry which is preliminary data.</text>
</comment>
<evidence type="ECO:0000259" key="3">
    <source>
        <dbReference type="Pfam" id="PF12706"/>
    </source>
</evidence>
<organism evidence="4 5">
    <name type="scientific">Pseudoduganella dura</name>
    <dbReference type="NCBI Taxonomy" id="321982"/>
    <lineage>
        <taxon>Bacteria</taxon>
        <taxon>Pseudomonadati</taxon>
        <taxon>Pseudomonadota</taxon>
        <taxon>Betaproteobacteria</taxon>
        <taxon>Burkholderiales</taxon>
        <taxon>Oxalobacteraceae</taxon>
        <taxon>Telluria group</taxon>
        <taxon>Pseudoduganella</taxon>
    </lineage>
</organism>
<dbReference type="InterPro" id="IPR050114">
    <property type="entry name" value="UPF0173_UPF0282_UlaG_hydrolase"/>
</dbReference>
<accession>A0A6I3XSG2</accession>
<dbReference type="Proteomes" id="UP000431684">
    <property type="component" value="Unassembled WGS sequence"/>
</dbReference>
<feature type="signal peptide" evidence="2">
    <location>
        <begin position="1"/>
        <end position="21"/>
    </location>
</feature>
<proteinExistence type="predicted"/>